<dbReference type="InterPro" id="IPR002201">
    <property type="entry name" value="Glyco_trans_9"/>
</dbReference>
<evidence type="ECO:0000256" key="2">
    <source>
        <dbReference type="ARBA" id="ARBA00022679"/>
    </source>
</evidence>
<gene>
    <name evidence="3" type="ORF">HDF17_000499</name>
</gene>
<evidence type="ECO:0000313" key="4">
    <source>
        <dbReference type="Proteomes" id="UP000589520"/>
    </source>
</evidence>
<sequence>MANQRRVLIIQAHNLGDAVISTTLVETIAHGLPTAQIDVLTRPEIGQIFAHNPSVDAVFTGRFPMGSVHDFGLKEMLTLPRIVGTLRRRGYTDVVNLAGDFREEFLGRLITHHDNWSPAWSADHPCSKVIRRSAIRLANRPIVIPADRPNIYDAAAIMGTAITGAAAEKAALYTPAKKRIIWNPLERAVGIHPMASQPWRRWEMEKWQALAQFLIQREIDVHVFGSPSEAKELNAYFGRLDTSRISIVTGNLSDYFAAVSRMRVLLCPDSFASHVAFALGVPAILLNGANDAAAWPPPGTVVLAAGPELKCYPCYNRPTCFGSSDEYACVRRIKMDSVIEAVWEALKDASDNQHLFPLFQQPLTV</sequence>
<dbReference type="GO" id="GO:0009244">
    <property type="term" value="P:lipopolysaccharide core region biosynthetic process"/>
    <property type="evidence" value="ECO:0007669"/>
    <property type="project" value="TreeGrafter"/>
</dbReference>
<dbReference type="EC" id="2.4.-.-" evidence="3"/>
<comment type="caution">
    <text evidence="3">The sequence shown here is derived from an EMBL/GenBank/DDBJ whole genome shotgun (WGS) entry which is preliminary data.</text>
</comment>
<proteinExistence type="predicted"/>
<dbReference type="Pfam" id="PF01075">
    <property type="entry name" value="Glyco_transf_9"/>
    <property type="match status" value="1"/>
</dbReference>
<protein>
    <submittedName>
        <fullName evidence="3">Heptosyltransferase-3</fullName>
        <ecNumber evidence="3">2.4.-.-</ecNumber>
    </submittedName>
</protein>
<reference evidence="3 4" key="1">
    <citation type="submission" date="2020-07" db="EMBL/GenBank/DDBJ databases">
        <title>Genomic Encyclopedia of Type Strains, Phase IV (KMG-V): Genome sequencing to study the core and pangenomes of soil and plant-associated prokaryotes.</title>
        <authorList>
            <person name="Whitman W."/>
        </authorList>
    </citation>
    <scope>NUCLEOTIDE SEQUENCE [LARGE SCALE GENOMIC DNA]</scope>
    <source>
        <strain evidence="3 4">X4EP2</strain>
    </source>
</reference>
<organism evidence="3 4">
    <name type="scientific">Granulicella arctica</name>
    <dbReference type="NCBI Taxonomy" id="940613"/>
    <lineage>
        <taxon>Bacteria</taxon>
        <taxon>Pseudomonadati</taxon>
        <taxon>Acidobacteriota</taxon>
        <taxon>Terriglobia</taxon>
        <taxon>Terriglobales</taxon>
        <taxon>Acidobacteriaceae</taxon>
        <taxon>Granulicella</taxon>
    </lineage>
</organism>
<accession>A0A7Y9PEA0</accession>
<dbReference type="Proteomes" id="UP000589520">
    <property type="component" value="Unassembled WGS sequence"/>
</dbReference>
<dbReference type="GO" id="GO:0005829">
    <property type="term" value="C:cytosol"/>
    <property type="evidence" value="ECO:0007669"/>
    <property type="project" value="TreeGrafter"/>
</dbReference>
<dbReference type="PANTHER" id="PTHR30160">
    <property type="entry name" value="TETRAACYLDISACCHARIDE 4'-KINASE-RELATED"/>
    <property type="match status" value="1"/>
</dbReference>
<evidence type="ECO:0000313" key="3">
    <source>
        <dbReference type="EMBL" id="NYF78212.1"/>
    </source>
</evidence>
<keyword evidence="4" id="KW-1185">Reference proteome</keyword>
<dbReference type="SUPFAM" id="SSF53756">
    <property type="entry name" value="UDP-Glycosyltransferase/glycogen phosphorylase"/>
    <property type="match status" value="1"/>
</dbReference>
<evidence type="ECO:0000256" key="1">
    <source>
        <dbReference type="ARBA" id="ARBA00022676"/>
    </source>
</evidence>
<keyword evidence="1 3" id="KW-0328">Glycosyltransferase</keyword>
<keyword evidence="2 3" id="KW-0808">Transferase</keyword>
<dbReference type="RefSeq" id="WP_179487438.1">
    <property type="nucleotide sequence ID" value="NZ_JACCCW010000001.1"/>
</dbReference>
<dbReference type="EMBL" id="JACCCW010000001">
    <property type="protein sequence ID" value="NYF78212.1"/>
    <property type="molecule type" value="Genomic_DNA"/>
</dbReference>
<dbReference type="InterPro" id="IPR051199">
    <property type="entry name" value="LPS_LOS_Heptosyltrfase"/>
</dbReference>
<name>A0A7Y9PEA0_9BACT</name>
<dbReference type="AlphaFoldDB" id="A0A7Y9PEA0"/>
<dbReference type="Gene3D" id="3.40.50.2000">
    <property type="entry name" value="Glycogen Phosphorylase B"/>
    <property type="match status" value="2"/>
</dbReference>
<dbReference type="GO" id="GO:0008713">
    <property type="term" value="F:ADP-heptose-lipopolysaccharide heptosyltransferase activity"/>
    <property type="evidence" value="ECO:0007669"/>
    <property type="project" value="TreeGrafter"/>
</dbReference>
<dbReference type="CDD" id="cd03789">
    <property type="entry name" value="GT9_LPS_heptosyltransferase"/>
    <property type="match status" value="1"/>
</dbReference>